<dbReference type="EMBL" id="BMAU01021301">
    <property type="protein sequence ID" value="GFY10770.1"/>
    <property type="molecule type" value="Genomic_DNA"/>
</dbReference>
<proteinExistence type="predicted"/>
<organism evidence="1 2">
    <name type="scientific">Trichonephila clavipes</name>
    <name type="common">Golden silk orbweaver</name>
    <name type="synonym">Nephila clavipes</name>
    <dbReference type="NCBI Taxonomy" id="2585209"/>
    <lineage>
        <taxon>Eukaryota</taxon>
        <taxon>Metazoa</taxon>
        <taxon>Ecdysozoa</taxon>
        <taxon>Arthropoda</taxon>
        <taxon>Chelicerata</taxon>
        <taxon>Arachnida</taxon>
        <taxon>Araneae</taxon>
        <taxon>Araneomorphae</taxon>
        <taxon>Entelegynae</taxon>
        <taxon>Araneoidea</taxon>
        <taxon>Nephilidae</taxon>
        <taxon>Trichonephila</taxon>
    </lineage>
</organism>
<reference evidence="1" key="1">
    <citation type="submission" date="2020-08" db="EMBL/GenBank/DDBJ databases">
        <title>Multicomponent nature underlies the extraordinary mechanical properties of spider dragline silk.</title>
        <authorList>
            <person name="Kono N."/>
            <person name="Nakamura H."/>
            <person name="Mori M."/>
            <person name="Yoshida Y."/>
            <person name="Ohtoshi R."/>
            <person name="Malay A.D."/>
            <person name="Moran D.A.P."/>
            <person name="Tomita M."/>
            <person name="Numata K."/>
            <person name="Arakawa K."/>
        </authorList>
    </citation>
    <scope>NUCLEOTIDE SEQUENCE</scope>
</reference>
<dbReference type="AlphaFoldDB" id="A0A8X6SGH6"/>
<evidence type="ECO:0000313" key="2">
    <source>
        <dbReference type="Proteomes" id="UP000887159"/>
    </source>
</evidence>
<comment type="caution">
    <text evidence="1">The sequence shown here is derived from an EMBL/GenBank/DDBJ whole genome shotgun (WGS) entry which is preliminary data.</text>
</comment>
<gene>
    <name evidence="1" type="ORF">TNCV_1122931</name>
</gene>
<accession>A0A8X6SGH6</accession>
<sequence>MPLSLLKYIAQLCFKHGRANLCQESVLVSPYNELLQLEACSSQHDSHFDVKDAPRTGRAVVEIIEKIAEIIQVDRHVSSRSIAQELQIDHETVLNFAQSWIQKEARCLGATPINTKKHN</sequence>
<protein>
    <submittedName>
        <fullName evidence="1">Uncharacterized protein</fullName>
    </submittedName>
</protein>
<dbReference type="Proteomes" id="UP000887159">
    <property type="component" value="Unassembled WGS sequence"/>
</dbReference>
<keyword evidence="2" id="KW-1185">Reference proteome</keyword>
<name>A0A8X6SGH6_TRICX</name>
<evidence type="ECO:0000313" key="1">
    <source>
        <dbReference type="EMBL" id="GFY10770.1"/>
    </source>
</evidence>